<evidence type="ECO:0000313" key="2">
    <source>
        <dbReference type="Proteomes" id="UP001342418"/>
    </source>
</evidence>
<dbReference type="RefSeq" id="WP_338530398.1">
    <property type="nucleotide sequence ID" value="NZ_CP030941.1"/>
</dbReference>
<gene>
    <name evidence="1" type="ORF">NTH_02617</name>
</gene>
<organism evidence="1 2">
    <name type="scientific">Nitratireductor thuwali</name>
    <dbReference type="NCBI Taxonomy" id="2267699"/>
    <lineage>
        <taxon>Bacteria</taxon>
        <taxon>Pseudomonadati</taxon>
        <taxon>Pseudomonadota</taxon>
        <taxon>Alphaproteobacteria</taxon>
        <taxon>Hyphomicrobiales</taxon>
        <taxon>Phyllobacteriaceae</taxon>
        <taxon>Nitratireductor</taxon>
    </lineage>
</organism>
<keyword evidence="2" id="KW-1185">Reference proteome</keyword>
<dbReference type="EMBL" id="CP030941">
    <property type="protein sequence ID" value="UUP18137.1"/>
    <property type="molecule type" value="Genomic_DNA"/>
</dbReference>
<protein>
    <submittedName>
        <fullName evidence="1">Uncharacterized protein</fullName>
    </submittedName>
</protein>
<dbReference type="Proteomes" id="UP001342418">
    <property type="component" value="Chromosome"/>
</dbReference>
<reference evidence="1 2" key="1">
    <citation type="submission" date="2018-07" db="EMBL/GenBank/DDBJ databases">
        <title>Genome sequence of Nitratireductor thuwali#1536.</title>
        <authorList>
            <person name="Michoud G."/>
            <person name="Merlino G."/>
            <person name="Sefrji F.O."/>
            <person name="Daffonchio D."/>
        </authorList>
    </citation>
    <scope>NUCLEOTIDE SEQUENCE [LARGE SCALE GENOMIC DNA]</scope>
    <source>
        <strain evidence="2">Nit1536</strain>
    </source>
</reference>
<accession>A0ABY5ML39</accession>
<name>A0ABY5ML39_9HYPH</name>
<proteinExistence type="predicted"/>
<evidence type="ECO:0000313" key="1">
    <source>
        <dbReference type="EMBL" id="UUP18137.1"/>
    </source>
</evidence>
<sequence>MAGGAKERLVNFIDRKALAPVLEADPGSFPERKRDDLRDVQEATRAERERFRNYDSAEQVYEMFRNDLSSDAAKKVHRKLRDLGLPTLDDIEVDVEEMAKDAGIRN</sequence>